<dbReference type="SMART" id="SM00387">
    <property type="entry name" value="HATPase_c"/>
    <property type="match status" value="1"/>
</dbReference>
<dbReference type="GO" id="GO:0046983">
    <property type="term" value="F:protein dimerization activity"/>
    <property type="evidence" value="ECO:0007669"/>
    <property type="project" value="InterPro"/>
</dbReference>
<dbReference type="Pfam" id="PF07730">
    <property type="entry name" value="HisKA_3"/>
    <property type="match status" value="1"/>
</dbReference>
<dbReference type="InterPro" id="IPR005467">
    <property type="entry name" value="His_kinase_dom"/>
</dbReference>
<dbReference type="PANTHER" id="PTHR24421">
    <property type="entry name" value="NITRATE/NITRITE SENSOR PROTEIN NARX-RELATED"/>
    <property type="match status" value="1"/>
</dbReference>
<evidence type="ECO:0000256" key="1">
    <source>
        <dbReference type="ARBA" id="ARBA00022679"/>
    </source>
</evidence>
<feature type="transmembrane region" description="Helical" evidence="6">
    <location>
        <begin position="134"/>
        <end position="154"/>
    </location>
</feature>
<evidence type="ECO:0000256" key="3">
    <source>
        <dbReference type="ARBA" id="ARBA00023012"/>
    </source>
</evidence>
<evidence type="ECO:0000259" key="7">
    <source>
        <dbReference type="PROSITE" id="PS50109"/>
    </source>
</evidence>
<dbReference type="InterPro" id="IPR050482">
    <property type="entry name" value="Sensor_HK_TwoCompSys"/>
</dbReference>
<dbReference type="GO" id="GO:0000155">
    <property type="term" value="F:phosphorelay sensor kinase activity"/>
    <property type="evidence" value="ECO:0007669"/>
    <property type="project" value="InterPro"/>
</dbReference>
<dbReference type="Gene3D" id="3.30.565.10">
    <property type="entry name" value="Histidine kinase-like ATPase, C-terminal domain"/>
    <property type="match status" value="1"/>
</dbReference>
<dbReference type="InterPro" id="IPR017205">
    <property type="entry name" value="Sig_transdc_His_kinase_ChrS"/>
</dbReference>
<accession>A0A7G7CRY4</accession>
<feature type="transmembrane region" description="Helical" evidence="6">
    <location>
        <begin position="75"/>
        <end position="103"/>
    </location>
</feature>
<dbReference type="KEGG" id="cik:H0194_05100"/>
<proteinExistence type="predicted"/>
<feature type="compositionally biased region" description="Gly residues" evidence="5">
    <location>
        <begin position="403"/>
        <end position="414"/>
    </location>
</feature>
<feature type="coiled-coil region" evidence="4">
    <location>
        <begin position="157"/>
        <end position="184"/>
    </location>
</feature>
<dbReference type="RefSeq" id="WP_185176723.1">
    <property type="nucleotide sequence ID" value="NZ_CP059404.1"/>
</dbReference>
<keyword evidence="6" id="KW-0812">Transmembrane</keyword>
<organism evidence="8 9">
    <name type="scientific">Corynebacterium incognita</name>
    <dbReference type="NCBI Taxonomy" id="2754725"/>
    <lineage>
        <taxon>Bacteria</taxon>
        <taxon>Bacillati</taxon>
        <taxon>Actinomycetota</taxon>
        <taxon>Actinomycetes</taxon>
        <taxon>Mycobacteriales</taxon>
        <taxon>Corynebacteriaceae</taxon>
        <taxon>Corynebacterium</taxon>
    </lineage>
</organism>
<gene>
    <name evidence="8" type="ORF">H0194_05100</name>
</gene>
<keyword evidence="6" id="KW-1133">Transmembrane helix</keyword>
<evidence type="ECO:0000313" key="8">
    <source>
        <dbReference type="EMBL" id="QNE90350.1"/>
    </source>
</evidence>
<evidence type="ECO:0000256" key="5">
    <source>
        <dbReference type="SAM" id="MobiDB-lite"/>
    </source>
</evidence>
<keyword evidence="4" id="KW-0175">Coiled coil</keyword>
<keyword evidence="9" id="KW-1185">Reference proteome</keyword>
<dbReference type="PIRSF" id="PIRSF037434">
    <property type="entry name" value="STHK_ChrS"/>
    <property type="match status" value="1"/>
</dbReference>
<feature type="transmembrane region" description="Helical" evidence="6">
    <location>
        <begin position="46"/>
        <end position="63"/>
    </location>
</feature>
<sequence>MTTSLEEEFSDSEVLRNGVHVLTATLLMVTAGASLQLALGPGVLNLLLVTGFGALYFAGSAYIDKWNDPAKTAWLVILTAVWTADILVAPVAIYLVFALYFVYLQVFDDVRGVLAVIVATSMSIGVQIPHGLTLGGIMGPAVSAVVTIAIFFAFRTLARVNAERAQLIEELMATRNQLAETERSAGVNAERQRIAHEIHDTLAQGLSSMQMLLHAADRDIAKIADGADADSKIDVEAVNAGVDKAHGRIELARRTAAENLQEARAMIAALQPAGLQQTSLQGALERMADGFAGAGEMEIAVDIEGEHYQLPMKVEAALLRIAQGAVGNATKHSQAKKARITVTYEPDQVRLDVVDNGVGFAPETLAERPTGLGHIGLDAMKRRAAELGGELTVESTPGHGTAVAGGGPMTEGLN</sequence>
<feature type="region of interest" description="Disordered" evidence="5">
    <location>
        <begin position="392"/>
        <end position="414"/>
    </location>
</feature>
<dbReference type="PANTHER" id="PTHR24421:SF62">
    <property type="entry name" value="SENSORY TRANSDUCTION HISTIDINE KINASE"/>
    <property type="match status" value="1"/>
</dbReference>
<dbReference type="SUPFAM" id="SSF55874">
    <property type="entry name" value="ATPase domain of HSP90 chaperone/DNA topoisomerase II/histidine kinase"/>
    <property type="match status" value="1"/>
</dbReference>
<protein>
    <submittedName>
        <fullName evidence="8">Sensor histidine kinase</fullName>
    </submittedName>
</protein>
<dbReference type="EMBL" id="CP059404">
    <property type="protein sequence ID" value="QNE90350.1"/>
    <property type="molecule type" value="Genomic_DNA"/>
</dbReference>
<name>A0A7G7CRY4_9CORY</name>
<dbReference type="InterPro" id="IPR003594">
    <property type="entry name" value="HATPase_dom"/>
</dbReference>
<keyword evidence="6" id="KW-0472">Membrane</keyword>
<keyword evidence="3" id="KW-0902">Two-component regulatory system</keyword>
<dbReference type="GO" id="GO:0016020">
    <property type="term" value="C:membrane"/>
    <property type="evidence" value="ECO:0007669"/>
    <property type="project" value="InterPro"/>
</dbReference>
<keyword evidence="1" id="KW-0808">Transferase</keyword>
<keyword evidence="2 8" id="KW-0418">Kinase</keyword>
<reference evidence="8 9" key="1">
    <citation type="submission" date="2020-07" db="EMBL/GenBank/DDBJ databases">
        <title>Complete genome and description of Corynebacterium incognita strain Marseille-Q3630 sp. nov.</title>
        <authorList>
            <person name="Boxberger M."/>
        </authorList>
    </citation>
    <scope>NUCLEOTIDE SEQUENCE [LARGE SCALE GENOMIC DNA]</scope>
    <source>
        <strain evidence="8 9">Marseille-Q3630</strain>
    </source>
</reference>
<evidence type="ECO:0000256" key="2">
    <source>
        <dbReference type="ARBA" id="ARBA00022777"/>
    </source>
</evidence>
<evidence type="ECO:0000256" key="6">
    <source>
        <dbReference type="SAM" id="Phobius"/>
    </source>
</evidence>
<feature type="domain" description="Histidine kinase" evidence="7">
    <location>
        <begin position="193"/>
        <end position="411"/>
    </location>
</feature>
<feature type="transmembrane region" description="Helical" evidence="6">
    <location>
        <begin position="20"/>
        <end position="39"/>
    </location>
</feature>
<dbReference type="Proteomes" id="UP000515743">
    <property type="component" value="Chromosome"/>
</dbReference>
<feature type="transmembrane region" description="Helical" evidence="6">
    <location>
        <begin position="110"/>
        <end position="128"/>
    </location>
</feature>
<dbReference type="PROSITE" id="PS50109">
    <property type="entry name" value="HIS_KIN"/>
    <property type="match status" value="1"/>
</dbReference>
<dbReference type="AlphaFoldDB" id="A0A7G7CRY4"/>
<evidence type="ECO:0000313" key="9">
    <source>
        <dbReference type="Proteomes" id="UP000515743"/>
    </source>
</evidence>
<dbReference type="InterPro" id="IPR036890">
    <property type="entry name" value="HATPase_C_sf"/>
</dbReference>
<dbReference type="Gene3D" id="1.20.5.1930">
    <property type="match status" value="1"/>
</dbReference>
<dbReference type="Pfam" id="PF02518">
    <property type="entry name" value="HATPase_c"/>
    <property type="match status" value="1"/>
</dbReference>
<dbReference type="InterPro" id="IPR011712">
    <property type="entry name" value="Sig_transdc_His_kin_sub3_dim/P"/>
</dbReference>
<evidence type="ECO:0000256" key="4">
    <source>
        <dbReference type="SAM" id="Coils"/>
    </source>
</evidence>
<dbReference type="CDD" id="cd16917">
    <property type="entry name" value="HATPase_UhpB-NarQ-NarX-like"/>
    <property type="match status" value="1"/>
</dbReference>